<feature type="region of interest" description="Disordered" evidence="2">
    <location>
        <begin position="1"/>
        <end position="20"/>
    </location>
</feature>
<reference evidence="3 4" key="1">
    <citation type="submission" date="2023-02" db="EMBL/GenBank/DDBJ databases">
        <title>Microbacterium betulae sp. nov., isolated from birch wood.</title>
        <authorList>
            <person name="Pasciak M."/>
            <person name="Pawlik K.J."/>
            <person name="Martynowski D."/>
            <person name="Laczmanski L."/>
            <person name="Ciekot J."/>
            <person name="Szponar B."/>
            <person name="Wojcik-Fatla A."/>
            <person name="Mackiewicz B."/>
            <person name="Farian E."/>
            <person name="Cholewa G."/>
            <person name="Cholewa A."/>
            <person name="Dutkiewicz J."/>
        </authorList>
    </citation>
    <scope>NUCLEOTIDE SEQUENCE [LARGE SCALE GENOMIC DNA]</scope>
    <source>
        <strain evidence="3 4">AB</strain>
    </source>
</reference>
<feature type="region of interest" description="Disordered" evidence="2">
    <location>
        <begin position="134"/>
        <end position="175"/>
    </location>
</feature>
<dbReference type="AlphaFoldDB" id="A0AA97FE98"/>
<sequence>MSKTRGQTPPADRGLDHATAQATEAVRGLLSDGPVKLVTDELARHDQEAERAERSAERWEQVAARLDAQRAAHRAEDDEQADVLHRAENEAKRVREEVAQPLIVQAENDGAAYLAAMQAEAAVGARLTTAGRFGRRKARTEHHAAAEQVRTARAQVRDAWGEPPRTPEALPAWAA</sequence>
<gene>
    <name evidence="3" type="ORF">N8K70_10975</name>
</gene>
<accession>A0AA97FE98</accession>
<keyword evidence="1" id="KW-0175">Coiled coil</keyword>
<dbReference type="RefSeq" id="WP_317138384.1">
    <property type="nucleotide sequence ID" value="NZ_CP118157.1"/>
</dbReference>
<evidence type="ECO:0000256" key="1">
    <source>
        <dbReference type="SAM" id="Coils"/>
    </source>
</evidence>
<dbReference type="EMBL" id="CP118157">
    <property type="protein sequence ID" value="WOF21906.1"/>
    <property type="molecule type" value="Genomic_DNA"/>
</dbReference>
<evidence type="ECO:0000256" key="2">
    <source>
        <dbReference type="SAM" id="MobiDB-lite"/>
    </source>
</evidence>
<evidence type="ECO:0000313" key="3">
    <source>
        <dbReference type="EMBL" id="WOF21906.1"/>
    </source>
</evidence>
<organism evidence="3 4">
    <name type="scientific">Microbacterium betulae</name>
    <dbReference type="NCBI Taxonomy" id="2981139"/>
    <lineage>
        <taxon>Bacteria</taxon>
        <taxon>Bacillati</taxon>
        <taxon>Actinomycetota</taxon>
        <taxon>Actinomycetes</taxon>
        <taxon>Micrococcales</taxon>
        <taxon>Microbacteriaceae</taxon>
        <taxon>Microbacterium</taxon>
    </lineage>
</organism>
<name>A0AA97FE98_9MICO</name>
<keyword evidence="4" id="KW-1185">Reference proteome</keyword>
<dbReference type="Proteomes" id="UP001305498">
    <property type="component" value="Chromosome"/>
</dbReference>
<feature type="coiled-coil region" evidence="1">
    <location>
        <begin position="35"/>
        <end position="76"/>
    </location>
</feature>
<evidence type="ECO:0000313" key="4">
    <source>
        <dbReference type="Proteomes" id="UP001305498"/>
    </source>
</evidence>
<protein>
    <submittedName>
        <fullName evidence="3">Uncharacterized protein</fullName>
    </submittedName>
</protein>
<proteinExistence type="predicted"/>
<dbReference type="KEGG" id="mbet:N8K70_10975"/>